<name>A0AAQ3NDU6_VIGMU</name>
<evidence type="ECO:0000313" key="2">
    <source>
        <dbReference type="Proteomes" id="UP001374535"/>
    </source>
</evidence>
<reference evidence="1 2" key="1">
    <citation type="journal article" date="2023" name="Life. Sci Alliance">
        <title>Evolutionary insights into 3D genome organization and epigenetic landscape of Vigna mungo.</title>
        <authorList>
            <person name="Junaid A."/>
            <person name="Singh B."/>
            <person name="Bhatia S."/>
        </authorList>
    </citation>
    <scope>NUCLEOTIDE SEQUENCE [LARGE SCALE GENOMIC DNA]</scope>
    <source>
        <strain evidence="1">Urdbean</strain>
    </source>
</reference>
<organism evidence="1 2">
    <name type="scientific">Vigna mungo</name>
    <name type="common">Black gram</name>
    <name type="synonym">Phaseolus mungo</name>
    <dbReference type="NCBI Taxonomy" id="3915"/>
    <lineage>
        <taxon>Eukaryota</taxon>
        <taxon>Viridiplantae</taxon>
        <taxon>Streptophyta</taxon>
        <taxon>Embryophyta</taxon>
        <taxon>Tracheophyta</taxon>
        <taxon>Spermatophyta</taxon>
        <taxon>Magnoliopsida</taxon>
        <taxon>eudicotyledons</taxon>
        <taxon>Gunneridae</taxon>
        <taxon>Pentapetalae</taxon>
        <taxon>rosids</taxon>
        <taxon>fabids</taxon>
        <taxon>Fabales</taxon>
        <taxon>Fabaceae</taxon>
        <taxon>Papilionoideae</taxon>
        <taxon>50 kb inversion clade</taxon>
        <taxon>NPAAA clade</taxon>
        <taxon>indigoferoid/millettioid clade</taxon>
        <taxon>Phaseoleae</taxon>
        <taxon>Vigna</taxon>
    </lineage>
</organism>
<keyword evidence="2" id="KW-1185">Reference proteome</keyword>
<proteinExistence type="predicted"/>
<feature type="non-terminal residue" evidence="1">
    <location>
        <position position="1"/>
    </location>
</feature>
<accession>A0AAQ3NDU6</accession>
<gene>
    <name evidence="1" type="ORF">V8G54_020448</name>
</gene>
<sequence>LIHSFHSREHQKVPIPSRKFLFQDFLSRKPPFLFTYLHSRFTDHPTTYTARVSYIPSSFLPLSSIPPIEISFSTFSTNYNHILRIIISLHRLNIDLHRSIGQFKVSTPS</sequence>
<dbReference type="EMBL" id="CP144695">
    <property type="protein sequence ID" value="WVZ07102.1"/>
    <property type="molecule type" value="Genomic_DNA"/>
</dbReference>
<dbReference type="AlphaFoldDB" id="A0AAQ3NDU6"/>
<dbReference type="Proteomes" id="UP001374535">
    <property type="component" value="Chromosome 6"/>
</dbReference>
<evidence type="ECO:0000313" key="1">
    <source>
        <dbReference type="EMBL" id="WVZ07102.1"/>
    </source>
</evidence>
<protein>
    <submittedName>
        <fullName evidence="1">Uncharacterized protein</fullName>
    </submittedName>
</protein>